<dbReference type="Proteomes" id="UP000191110">
    <property type="component" value="Unassembled WGS sequence"/>
</dbReference>
<dbReference type="AlphaFoldDB" id="A0A1T2L4N4"/>
<keyword evidence="1" id="KW-0732">Signal</keyword>
<evidence type="ECO:0000313" key="3">
    <source>
        <dbReference type="Proteomes" id="UP000191110"/>
    </source>
</evidence>
<proteinExistence type="predicted"/>
<name>A0A1T2L4N4_9GAMM</name>
<dbReference type="RefSeq" id="WP_078483791.1">
    <property type="nucleotide sequence ID" value="NZ_MPRL01000034.1"/>
</dbReference>
<sequence length="70" mass="7386">MRTLLTSLITIALLVAPAAQADELNGGVATSAYIKHAFGAAQRHQNGLGYGFRFDRVEAPPFSISITPTA</sequence>
<protein>
    <recommendedName>
        <fullName evidence="4">Outer membrane protein beta-barrel domain-containing protein</fullName>
    </recommendedName>
</protein>
<evidence type="ECO:0000256" key="1">
    <source>
        <dbReference type="SAM" id="SignalP"/>
    </source>
</evidence>
<reference evidence="2 3" key="1">
    <citation type="submission" date="2016-11" db="EMBL/GenBank/DDBJ databases">
        <title>Mixed transmission modes and dynamic genome evolution in an obligate animal-bacterial symbiosis.</title>
        <authorList>
            <person name="Russell S.L."/>
            <person name="Corbett-Detig R.B."/>
            <person name="Cavanaugh C.M."/>
        </authorList>
    </citation>
    <scope>NUCLEOTIDE SEQUENCE [LARGE SCALE GENOMIC DNA]</scope>
    <source>
        <strain evidence="2">Sveles-Q1</strain>
    </source>
</reference>
<dbReference type="EMBL" id="MPRL01000034">
    <property type="protein sequence ID" value="OOZ40067.1"/>
    <property type="molecule type" value="Genomic_DNA"/>
</dbReference>
<organism evidence="2 3">
    <name type="scientific">Solemya pervernicosa gill symbiont</name>
    <dbReference type="NCBI Taxonomy" id="642797"/>
    <lineage>
        <taxon>Bacteria</taxon>
        <taxon>Pseudomonadati</taxon>
        <taxon>Pseudomonadota</taxon>
        <taxon>Gammaproteobacteria</taxon>
        <taxon>sulfur-oxidizing symbionts</taxon>
    </lineage>
</organism>
<feature type="chain" id="PRO_5013386625" description="Outer membrane protein beta-barrel domain-containing protein" evidence="1">
    <location>
        <begin position="22"/>
        <end position="70"/>
    </location>
</feature>
<accession>A0A1T2L4N4</accession>
<comment type="caution">
    <text evidence="2">The sequence shown here is derived from an EMBL/GenBank/DDBJ whole genome shotgun (WGS) entry which is preliminary data.</text>
</comment>
<feature type="signal peptide" evidence="1">
    <location>
        <begin position="1"/>
        <end position="21"/>
    </location>
</feature>
<evidence type="ECO:0000313" key="2">
    <source>
        <dbReference type="EMBL" id="OOZ40067.1"/>
    </source>
</evidence>
<evidence type="ECO:0008006" key="4">
    <source>
        <dbReference type="Google" id="ProtNLM"/>
    </source>
</evidence>
<gene>
    <name evidence="2" type="ORF">BOW53_09220</name>
</gene>
<keyword evidence="3" id="KW-1185">Reference proteome</keyword>